<accession>A0A173VEP8</accession>
<reference evidence="2 3" key="1">
    <citation type="submission" date="2015-09" db="EMBL/GenBank/DDBJ databases">
        <authorList>
            <consortium name="Pathogen Informatics"/>
        </authorList>
    </citation>
    <scope>NUCLEOTIDE SEQUENCE [LARGE SCALE GENOMIC DNA]</scope>
    <source>
        <strain evidence="2 3">2789STDY5608891</strain>
    </source>
</reference>
<dbReference type="Pfam" id="PF07907">
    <property type="entry name" value="YibE_F"/>
    <property type="match status" value="1"/>
</dbReference>
<feature type="transmembrane region" description="Helical" evidence="1">
    <location>
        <begin position="78"/>
        <end position="100"/>
    </location>
</feature>
<organism evidence="2 3">
    <name type="scientific">Eubacterium ramulus</name>
    <dbReference type="NCBI Taxonomy" id="39490"/>
    <lineage>
        <taxon>Bacteria</taxon>
        <taxon>Bacillati</taxon>
        <taxon>Bacillota</taxon>
        <taxon>Clostridia</taxon>
        <taxon>Eubacteriales</taxon>
        <taxon>Eubacteriaceae</taxon>
        <taxon>Eubacterium</taxon>
    </lineage>
</organism>
<dbReference type="Proteomes" id="UP000095492">
    <property type="component" value="Unassembled WGS sequence"/>
</dbReference>
<dbReference type="EMBL" id="CYYA01000028">
    <property type="protein sequence ID" value="CUN25633.1"/>
    <property type="molecule type" value="Genomic_DNA"/>
</dbReference>
<feature type="transmembrane region" description="Helical" evidence="1">
    <location>
        <begin position="37"/>
        <end position="66"/>
    </location>
</feature>
<dbReference type="AlphaFoldDB" id="A0A173VEP8"/>
<dbReference type="InterPro" id="IPR012507">
    <property type="entry name" value="YibE_F"/>
</dbReference>
<evidence type="ECO:0000256" key="1">
    <source>
        <dbReference type="SAM" id="Phobius"/>
    </source>
</evidence>
<protein>
    <submittedName>
        <fullName evidence="2">YibE/F-like protein</fullName>
    </submittedName>
</protein>
<keyword evidence="1" id="KW-0812">Transmembrane</keyword>
<gene>
    <name evidence="2" type="ORF">ERS852448_02851</name>
</gene>
<evidence type="ECO:0000313" key="2">
    <source>
        <dbReference type="EMBL" id="CUN25633.1"/>
    </source>
</evidence>
<keyword evidence="1" id="KW-1133">Transmembrane helix</keyword>
<name>A0A173VEP8_EUBRA</name>
<proteinExistence type="predicted"/>
<sequence length="101" mass="10858">MLVIFGLILVALIAIVGGDRGVMSLIALAGNLLILCIAIWLIASGVPVFPVTICLSVVICCITLFYQNGINRKTLSAFTAVLITIFILFFAIGIDCFYFTL</sequence>
<dbReference type="STRING" id="39490.ERS852448_02851"/>
<keyword evidence="1" id="KW-0472">Membrane</keyword>
<evidence type="ECO:0000313" key="3">
    <source>
        <dbReference type="Proteomes" id="UP000095492"/>
    </source>
</evidence>